<reference evidence="2" key="1">
    <citation type="submission" date="2018-06" db="EMBL/GenBank/DDBJ databases">
        <authorList>
            <person name="Zhirakovskaya E."/>
        </authorList>
    </citation>
    <scope>NUCLEOTIDE SEQUENCE</scope>
</reference>
<evidence type="ECO:0000259" key="1">
    <source>
        <dbReference type="PROSITE" id="PS51648"/>
    </source>
</evidence>
<dbReference type="Pfam" id="PF05166">
    <property type="entry name" value="YcgL"/>
    <property type="match status" value="1"/>
</dbReference>
<dbReference type="InterPro" id="IPR038068">
    <property type="entry name" value="YcgL-like_sf"/>
</dbReference>
<proteinExistence type="predicted"/>
<sequence>MKCIVFRCSRKEEMYLYLPYQENDAALLETLSDDLLKLTGRLEKALELELTPERKLARVKTDDVFNALQDKGYYLQMPPNAVLIKDESMLHNPSDSF</sequence>
<dbReference type="Gene3D" id="3.10.510.20">
    <property type="entry name" value="YcgL domain"/>
    <property type="match status" value="1"/>
</dbReference>
<feature type="domain" description="YcgL" evidence="1">
    <location>
        <begin position="1"/>
        <end position="88"/>
    </location>
</feature>
<dbReference type="PANTHER" id="PTHR38109:SF1">
    <property type="entry name" value="PROTEIN YCGL"/>
    <property type="match status" value="1"/>
</dbReference>
<accession>A0A3B0ZXA6</accession>
<dbReference type="AlphaFoldDB" id="A0A3B0ZXA6"/>
<gene>
    <name evidence="2" type="ORF">MNBD_GAMMA23-13</name>
</gene>
<organism evidence="2">
    <name type="scientific">hydrothermal vent metagenome</name>
    <dbReference type="NCBI Taxonomy" id="652676"/>
    <lineage>
        <taxon>unclassified sequences</taxon>
        <taxon>metagenomes</taxon>
        <taxon>ecological metagenomes</taxon>
    </lineage>
</organism>
<dbReference type="EMBL" id="UOFT01000065">
    <property type="protein sequence ID" value="VAW98168.1"/>
    <property type="molecule type" value="Genomic_DNA"/>
</dbReference>
<evidence type="ECO:0000313" key="2">
    <source>
        <dbReference type="EMBL" id="VAW98168.1"/>
    </source>
</evidence>
<dbReference type="SUPFAM" id="SSF160191">
    <property type="entry name" value="YcgL-like"/>
    <property type="match status" value="1"/>
</dbReference>
<dbReference type="PANTHER" id="PTHR38109">
    <property type="entry name" value="PROTEIN YCGL"/>
    <property type="match status" value="1"/>
</dbReference>
<protein>
    <submittedName>
        <fullName evidence="2">Protein YcgL</fullName>
    </submittedName>
</protein>
<name>A0A3B0ZXA6_9ZZZZ</name>
<dbReference type="PROSITE" id="PS51648">
    <property type="entry name" value="YCGL"/>
    <property type="match status" value="1"/>
</dbReference>
<dbReference type="InterPro" id="IPR027354">
    <property type="entry name" value="YcgL_dom"/>
</dbReference>